<protein>
    <recommendedName>
        <fullName evidence="3">CopG family transcriptional regulator</fullName>
    </recommendedName>
</protein>
<keyword evidence="2" id="KW-1185">Reference proteome</keyword>
<name>A0ABX2FQR5_9BACT</name>
<evidence type="ECO:0000313" key="1">
    <source>
        <dbReference type="EMBL" id="NRT19516.1"/>
    </source>
</evidence>
<gene>
    <name evidence="1" type="ORF">HNP98_002348</name>
</gene>
<dbReference type="Proteomes" id="UP000779507">
    <property type="component" value="Unassembled WGS sequence"/>
</dbReference>
<organism evidence="1 2">
    <name type="scientific">Hymenobacter caeli</name>
    <dbReference type="NCBI Taxonomy" id="2735894"/>
    <lineage>
        <taxon>Bacteria</taxon>
        <taxon>Pseudomonadati</taxon>
        <taxon>Bacteroidota</taxon>
        <taxon>Cytophagia</taxon>
        <taxon>Cytophagales</taxon>
        <taxon>Hymenobacteraceae</taxon>
        <taxon>Hymenobacter</taxon>
    </lineage>
</organism>
<dbReference type="EMBL" id="JABSNP010000010">
    <property type="protein sequence ID" value="NRT19516.1"/>
    <property type="molecule type" value="Genomic_DNA"/>
</dbReference>
<sequence>MQPDQLALSPADSEAVRQLAQRTGKAETELLHEAVAELMQRATLENWQVALRRVKGMWADHPDAPDVRKLREGWENRMEDITGPAHD</sequence>
<dbReference type="RefSeq" id="WP_173810246.1">
    <property type="nucleotide sequence ID" value="NZ_JABSNP010000010.1"/>
</dbReference>
<proteinExistence type="predicted"/>
<accession>A0ABX2FQR5</accession>
<reference evidence="1 2" key="1">
    <citation type="submission" date="2020-05" db="EMBL/GenBank/DDBJ databases">
        <title>Genomic Encyclopedia of Type Strains, Phase IV (KMG-V): Genome sequencing to study the core and pangenomes of soil and plant-associated prokaryotes.</title>
        <authorList>
            <person name="Whitman W."/>
        </authorList>
    </citation>
    <scope>NUCLEOTIDE SEQUENCE [LARGE SCALE GENOMIC DNA]</scope>
    <source>
        <strain evidence="1 2">9A</strain>
    </source>
</reference>
<comment type="caution">
    <text evidence="1">The sequence shown here is derived from an EMBL/GenBank/DDBJ whole genome shotgun (WGS) entry which is preliminary data.</text>
</comment>
<evidence type="ECO:0008006" key="3">
    <source>
        <dbReference type="Google" id="ProtNLM"/>
    </source>
</evidence>
<evidence type="ECO:0000313" key="2">
    <source>
        <dbReference type="Proteomes" id="UP000779507"/>
    </source>
</evidence>